<sequence>DQTNAKVLPNFESFIVEEEEGSGGYGTVYRARRKNDGTVVAIKCPHANASKHYVSNELRMLERFGGKNFIIKYEGCFKCGDSDCFVLEHVKHDRPEVLKKEIDLSQLQWYGYCLFRALASLHKQGIVHRDVKPGNFLFSCKAVKGYLIDFNLAMVGFDGSFNQATLPGTKYVPPVNGRKVPSAKSLVAVKQDTRKGSNLEPKDLKRKVVRQTNVHNDLGSRNIINSQGADGSGITSAKEATSTRTPAERLREPLPCQGRKELISLLQKALRNPNYEASDCPAPRRKRVVAPPGKVGKELVYITPMPLHSNGIAVAGAGLMNKGPSDLSDLQILLLTKLHPVPVLIIFYLLLGNGKQKKDGPCAGTKGFRAPEVLFRSQHQGPKLDIWSAGVTLLYLMIGRTPFFGDPEQNIKDIAKLRGSEDLWEVAKLHNRESSFPEDLYAAKSLPPINLPEWCKLITKRPDFLEVIPSSLFDLVDKCLTVNPRLRISAEDALKHEFFAPCHEMLRKQKLLRQGSSIDNTTGNPSHKQCSARPLKISQ</sequence>
<keyword evidence="2" id="KW-0723">Serine/threonine-protein kinase</keyword>
<dbReference type="GO" id="GO:0005737">
    <property type="term" value="C:cytoplasm"/>
    <property type="evidence" value="ECO:0000318"/>
    <property type="project" value="GO_Central"/>
</dbReference>
<accession>A0A067ET41</accession>
<evidence type="ECO:0000259" key="8">
    <source>
        <dbReference type="PROSITE" id="PS50011"/>
    </source>
</evidence>
<dbReference type="InterPro" id="IPR011009">
    <property type="entry name" value="Kinase-like_dom_sf"/>
</dbReference>
<evidence type="ECO:0000256" key="5">
    <source>
        <dbReference type="ARBA" id="ARBA00022777"/>
    </source>
</evidence>
<organism evidence="9 10">
    <name type="scientific">Citrus sinensis</name>
    <name type="common">Sweet orange</name>
    <name type="synonym">Citrus aurantium var. sinensis</name>
    <dbReference type="NCBI Taxonomy" id="2711"/>
    <lineage>
        <taxon>Eukaryota</taxon>
        <taxon>Viridiplantae</taxon>
        <taxon>Streptophyta</taxon>
        <taxon>Embryophyta</taxon>
        <taxon>Tracheophyta</taxon>
        <taxon>Spermatophyta</taxon>
        <taxon>Magnoliopsida</taxon>
        <taxon>eudicotyledons</taxon>
        <taxon>Gunneridae</taxon>
        <taxon>Pentapetalae</taxon>
        <taxon>rosids</taxon>
        <taxon>malvids</taxon>
        <taxon>Sapindales</taxon>
        <taxon>Rutaceae</taxon>
        <taxon>Aurantioideae</taxon>
        <taxon>Citrus</taxon>
    </lineage>
</organism>
<dbReference type="EMBL" id="KK784967">
    <property type="protein sequence ID" value="KDO57065.1"/>
    <property type="molecule type" value="Genomic_DNA"/>
</dbReference>
<evidence type="ECO:0000256" key="3">
    <source>
        <dbReference type="ARBA" id="ARBA00022679"/>
    </source>
</evidence>
<evidence type="ECO:0000313" key="10">
    <source>
        <dbReference type="Proteomes" id="UP000027120"/>
    </source>
</evidence>
<dbReference type="InterPro" id="IPR008271">
    <property type="entry name" value="Ser/Thr_kinase_AS"/>
</dbReference>
<dbReference type="InterPro" id="IPR000719">
    <property type="entry name" value="Prot_kinase_dom"/>
</dbReference>
<feature type="compositionally biased region" description="Polar residues" evidence="7">
    <location>
        <begin position="222"/>
        <end position="245"/>
    </location>
</feature>
<name>A0A067ET41_CITSI</name>
<dbReference type="FunFam" id="1.10.510.10:FF:001893">
    <property type="entry name" value="Probable serine/threonine-protein kinase DDB_G0291918"/>
    <property type="match status" value="1"/>
</dbReference>
<dbReference type="EC" id="2.7.11.1" evidence="1"/>
<protein>
    <recommendedName>
        <fullName evidence="1">non-specific serine/threonine protein kinase</fullName>
        <ecNumber evidence="1">2.7.11.1</ecNumber>
    </recommendedName>
</protein>
<proteinExistence type="predicted"/>
<dbReference type="SMART" id="SM00220">
    <property type="entry name" value="S_TKc"/>
    <property type="match status" value="1"/>
</dbReference>
<evidence type="ECO:0000256" key="6">
    <source>
        <dbReference type="ARBA" id="ARBA00022840"/>
    </source>
</evidence>
<dbReference type="Pfam" id="PF00069">
    <property type="entry name" value="Pkinase"/>
    <property type="match status" value="2"/>
</dbReference>
<evidence type="ECO:0000256" key="2">
    <source>
        <dbReference type="ARBA" id="ARBA00022527"/>
    </source>
</evidence>
<dbReference type="PROSITE" id="PS00108">
    <property type="entry name" value="PROTEIN_KINASE_ST"/>
    <property type="match status" value="1"/>
</dbReference>
<feature type="compositionally biased region" description="Polar residues" evidence="7">
    <location>
        <begin position="516"/>
        <end position="529"/>
    </location>
</feature>
<dbReference type="Gene3D" id="3.30.200.20">
    <property type="entry name" value="Phosphorylase Kinase, domain 1"/>
    <property type="match status" value="1"/>
</dbReference>
<dbReference type="eggNOG" id="KOG1167">
    <property type="taxonomic scope" value="Eukaryota"/>
</dbReference>
<evidence type="ECO:0000313" key="9">
    <source>
        <dbReference type="EMBL" id="KDO57065.1"/>
    </source>
</evidence>
<dbReference type="PaxDb" id="2711-XP_006477098.1"/>
<keyword evidence="3" id="KW-0808">Transferase</keyword>
<feature type="region of interest" description="Disordered" evidence="7">
    <location>
        <begin position="516"/>
        <end position="539"/>
    </location>
</feature>
<evidence type="ECO:0000256" key="1">
    <source>
        <dbReference type="ARBA" id="ARBA00012513"/>
    </source>
</evidence>
<dbReference type="GO" id="GO:0007165">
    <property type="term" value="P:signal transduction"/>
    <property type="evidence" value="ECO:0000318"/>
    <property type="project" value="GO_Central"/>
</dbReference>
<dbReference type="GO" id="GO:0005634">
    <property type="term" value="C:nucleus"/>
    <property type="evidence" value="ECO:0000318"/>
    <property type="project" value="GO_Central"/>
</dbReference>
<dbReference type="Gene3D" id="1.10.510.10">
    <property type="entry name" value="Transferase(Phosphotransferase) domain 1"/>
    <property type="match status" value="2"/>
</dbReference>
<keyword evidence="4" id="KW-0547">Nucleotide-binding</keyword>
<dbReference type="PROSITE" id="PS50011">
    <property type="entry name" value="PROTEIN_KINASE_DOM"/>
    <property type="match status" value="1"/>
</dbReference>
<evidence type="ECO:0000256" key="7">
    <source>
        <dbReference type="SAM" id="MobiDB-lite"/>
    </source>
</evidence>
<feature type="domain" description="Protein kinase" evidence="8">
    <location>
        <begin position="14"/>
        <end position="499"/>
    </location>
</feature>
<evidence type="ECO:0000256" key="4">
    <source>
        <dbReference type="ARBA" id="ARBA00022741"/>
    </source>
</evidence>
<dbReference type="PANTHER" id="PTHR44167">
    <property type="entry name" value="OVARIAN-SPECIFIC SERINE/THREONINE-PROTEIN KINASE LOK-RELATED"/>
    <property type="match status" value="1"/>
</dbReference>
<dbReference type="GO" id="GO:0000727">
    <property type="term" value="P:double-strand break repair via break-induced replication"/>
    <property type="evidence" value="ECO:0000318"/>
    <property type="project" value="GO_Central"/>
</dbReference>
<dbReference type="Proteomes" id="UP000027120">
    <property type="component" value="Unassembled WGS sequence"/>
</dbReference>
<dbReference type="GO" id="GO:0005524">
    <property type="term" value="F:ATP binding"/>
    <property type="evidence" value="ECO:0007669"/>
    <property type="project" value="UniProtKB-KW"/>
</dbReference>
<feature type="region of interest" description="Disordered" evidence="7">
    <location>
        <begin position="219"/>
        <end position="249"/>
    </location>
</feature>
<dbReference type="STRING" id="2711.A0A067ET41"/>
<dbReference type="PANTHER" id="PTHR44167:SF23">
    <property type="entry name" value="CDC7 KINASE, ISOFORM A-RELATED"/>
    <property type="match status" value="1"/>
</dbReference>
<dbReference type="AlphaFoldDB" id="A0A067ET41"/>
<keyword evidence="5" id="KW-0418">Kinase</keyword>
<dbReference type="GO" id="GO:0004674">
    <property type="term" value="F:protein serine/threonine kinase activity"/>
    <property type="evidence" value="ECO:0000318"/>
    <property type="project" value="GO_Central"/>
</dbReference>
<dbReference type="SUPFAM" id="SSF56112">
    <property type="entry name" value="Protein kinase-like (PK-like)"/>
    <property type="match status" value="1"/>
</dbReference>
<gene>
    <name evidence="9" type="ORF">CISIN_1g0048352mg</name>
</gene>
<keyword evidence="6" id="KW-0067">ATP-binding</keyword>
<dbReference type="FunFam" id="1.10.510.10:FF:001725">
    <property type="entry name" value="Kinase like protein"/>
    <property type="match status" value="1"/>
</dbReference>
<reference evidence="9 10" key="1">
    <citation type="submission" date="2014-04" db="EMBL/GenBank/DDBJ databases">
        <authorList>
            <consortium name="International Citrus Genome Consortium"/>
            <person name="Gmitter F."/>
            <person name="Chen C."/>
            <person name="Farmerie W."/>
            <person name="Harkins T."/>
            <person name="Desany B."/>
            <person name="Mohiuddin M."/>
            <person name="Kodira C."/>
            <person name="Borodovsky M."/>
            <person name="Lomsadze A."/>
            <person name="Burns P."/>
            <person name="Jenkins J."/>
            <person name="Prochnik S."/>
            <person name="Shu S."/>
            <person name="Chapman J."/>
            <person name="Pitluck S."/>
            <person name="Schmutz J."/>
            <person name="Rokhsar D."/>
        </authorList>
    </citation>
    <scope>NUCLEOTIDE SEQUENCE</scope>
</reference>
<feature type="non-terminal residue" evidence="9">
    <location>
        <position position="1"/>
    </location>
</feature>
<keyword evidence="10" id="KW-1185">Reference proteome</keyword>